<feature type="compositionally biased region" description="Basic and acidic residues" evidence="1">
    <location>
        <begin position="1"/>
        <end position="24"/>
    </location>
</feature>
<feature type="compositionally biased region" description="Acidic residues" evidence="1">
    <location>
        <begin position="30"/>
        <end position="39"/>
    </location>
</feature>
<gene>
    <name evidence="2" type="ORF">GCK32_003455</name>
</gene>
<feature type="compositionally biased region" description="Basic and acidic residues" evidence="1">
    <location>
        <begin position="82"/>
        <end position="172"/>
    </location>
</feature>
<organism evidence="2 3">
    <name type="scientific">Trichostrongylus colubriformis</name>
    <name type="common">Black scour worm</name>
    <dbReference type="NCBI Taxonomy" id="6319"/>
    <lineage>
        <taxon>Eukaryota</taxon>
        <taxon>Metazoa</taxon>
        <taxon>Ecdysozoa</taxon>
        <taxon>Nematoda</taxon>
        <taxon>Chromadorea</taxon>
        <taxon>Rhabditida</taxon>
        <taxon>Rhabditina</taxon>
        <taxon>Rhabditomorpha</taxon>
        <taxon>Strongyloidea</taxon>
        <taxon>Trichostrongylidae</taxon>
        <taxon>Trichostrongylus</taxon>
    </lineage>
</organism>
<proteinExistence type="predicted"/>
<feature type="region of interest" description="Disordered" evidence="1">
    <location>
        <begin position="1"/>
        <end position="252"/>
    </location>
</feature>
<sequence>MPMSHNHPDHHITTRSEHDNKESAEQANEYAEEEGDIDSVNETASADNELEEFPKEVGCDEHGNKHEEKPTLEAVQTHAKLSLKDQQGEHKVGKRSASQEDHSEHGTDRHHGIREKRSESAEEDSMHSAEGVDHFEPEHEQTMEPSDRKRRNTDETHNPSDHSSHSHEEEHHVQKRSLGHGRHDHIHKRDVDEGSHNEDEPTFASDDVHQVDSVAVRVKRVSRAGSSHKPRVMHKNKGNSRAGQNEPGIEMD</sequence>
<name>A0AAN8FV40_TRICO</name>
<reference evidence="2 3" key="1">
    <citation type="submission" date="2019-10" db="EMBL/GenBank/DDBJ databases">
        <title>Assembly and Annotation for the nematode Trichostrongylus colubriformis.</title>
        <authorList>
            <person name="Martin J."/>
        </authorList>
    </citation>
    <scope>NUCLEOTIDE SEQUENCE [LARGE SCALE GENOMIC DNA]</scope>
    <source>
        <strain evidence="2">G859</strain>
        <tissue evidence="2">Whole worm</tissue>
    </source>
</reference>
<feature type="compositionally biased region" description="Basic residues" evidence="1">
    <location>
        <begin position="173"/>
        <end position="186"/>
    </location>
</feature>
<dbReference type="EMBL" id="WIXE01000062">
    <property type="protein sequence ID" value="KAK5986931.1"/>
    <property type="molecule type" value="Genomic_DNA"/>
</dbReference>
<evidence type="ECO:0000313" key="3">
    <source>
        <dbReference type="Proteomes" id="UP001331761"/>
    </source>
</evidence>
<accession>A0AAN8FV40</accession>
<keyword evidence="3" id="KW-1185">Reference proteome</keyword>
<feature type="compositionally biased region" description="Basic and acidic residues" evidence="1">
    <location>
        <begin position="187"/>
        <end position="199"/>
    </location>
</feature>
<protein>
    <submittedName>
        <fullName evidence="2">Uncharacterized protein</fullName>
    </submittedName>
</protein>
<evidence type="ECO:0000313" key="2">
    <source>
        <dbReference type="EMBL" id="KAK5986931.1"/>
    </source>
</evidence>
<dbReference type="Proteomes" id="UP001331761">
    <property type="component" value="Unassembled WGS sequence"/>
</dbReference>
<dbReference type="AlphaFoldDB" id="A0AAN8FV40"/>
<comment type="caution">
    <text evidence="2">The sequence shown here is derived from an EMBL/GenBank/DDBJ whole genome shotgun (WGS) entry which is preliminary data.</text>
</comment>
<feature type="compositionally biased region" description="Basic and acidic residues" evidence="1">
    <location>
        <begin position="52"/>
        <end position="71"/>
    </location>
</feature>
<evidence type="ECO:0000256" key="1">
    <source>
        <dbReference type="SAM" id="MobiDB-lite"/>
    </source>
</evidence>
<feature type="compositionally biased region" description="Basic residues" evidence="1">
    <location>
        <begin position="217"/>
        <end position="238"/>
    </location>
</feature>